<evidence type="ECO:0000313" key="11">
    <source>
        <dbReference type="EMBL" id="HGE99530.1"/>
    </source>
</evidence>
<comment type="subcellular location">
    <subcellularLocation>
        <location evidence="1">Cell membrane</location>
        <topology evidence="1">Multi-pass membrane protein</topology>
    </subcellularLocation>
    <subcellularLocation>
        <location evidence="8">Membrane</location>
        <topology evidence="8">Multi-pass membrane protein</topology>
    </subcellularLocation>
</comment>
<keyword evidence="7 9" id="KW-0472">Membrane</keyword>
<dbReference type="GO" id="GO:0017038">
    <property type="term" value="P:protein import"/>
    <property type="evidence" value="ECO:0007669"/>
    <property type="project" value="TreeGrafter"/>
</dbReference>
<reference evidence="11" key="1">
    <citation type="journal article" date="2020" name="mSystems">
        <title>Genome- and Community-Level Interaction Insights into Carbon Utilization and Element Cycling Functions of Hydrothermarchaeota in Hydrothermal Sediment.</title>
        <authorList>
            <person name="Zhou Z."/>
            <person name="Liu Y."/>
            <person name="Xu W."/>
            <person name="Pan J."/>
            <person name="Luo Z.H."/>
            <person name="Li M."/>
        </authorList>
    </citation>
    <scope>NUCLEOTIDE SEQUENCE [LARGE SCALE GENOMIC DNA]</scope>
    <source>
        <strain evidence="11">SpSt-906</strain>
    </source>
</reference>
<comment type="similarity">
    <text evidence="8">Belongs to the exbB/tolQ family.</text>
</comment>
<evidence type="ECO:0000256" key="2">
    <source>
        <dbReference type="ARBA" id="ARBA00022448"/>
    </source>
</evidence>
<evidence type="ECO:0000256" key="8">
    <source>
        <dbReference type="RuleBase" id="RU004057"/>
    </source>
</evidence>
<organism evidence="11">
    <name type="scientific">candidate division WOR-3 bacterium</name>
    <dbReference type="NCBI Taxonomy" id="2052148"/>
    <lineage>
        <taxon>Bacteria</taxon>
        <taxon>Bacteria division WOR-3</taxon>
    </lineage>
</organism>
<evidence type="ECO:0000256" key="1">
    <source>
        <dbReference type="ARBA" id="ARBA00004651"/>
    </source>
</evidence>
<feature type="transmembrane region" description="Helical" evidence="9">
    <location>
        <begin position="110"/>
        <end position="135"/>
    </location>
</feature>
<dbReference type="GO" id="GO:0005886">
    <property type="term" value="C:plasma membrane"/>
    <property type="evidence" value="ECO:0007669"/>
    <property type="project" value="UniProtKB-SubCell"/>
</dbReference>
<sequence length="203" mass="22136">MIQEFQKGGGIMWFLLACIIIAVALIIERLITLFFVANLNAKKFVAGLINRIENEGINSAIEYCQRVHSPIARVLLPALQRYDQGREAMEEAIMRAATTELGFLDRGMQLMGGIIVVAPFFGFLGTVTGMIRAFAAVAAVGEVEPTVVASGIAEALITTKWGLLIAAPLSIIHILFQQKINGYTKDMETATASLIDYLMTKKS</sequence>
<feature type="transmembrane region" description="Helical" evidence="9">
    <location>
        <begin position="12"/>
        <end position="36"/>
    </location>
</feature>
<keyword evidence="6 9" id="KW-1133">Transmembrane helix</keyword>
<dbReference type="EMBL" id="DTMQ01000038">
    <property type="protein sequence ID" value="HGE99530.1"/>
    <property type="molecule type" value="Genomic_DNA"/>
</dbReference>
<dbReference type="InterPro" id="IPR002898">
    <property type="entry name" value="MotA_ExbB_proton_chnl"/>
</dbReference>
<evidence type="ECO:0000256" key="4">
    <source>
        <dbReference type="ARBA" id="ARBA00022692"/>
    </source>
</evidence>
<name>A0A7C3UR81_UNCW3</name>
<dbReference type="InterPro" id="IPR050790">
    <property type="entry name" value="ExbB/TolQ_transport"/>
</dbReference>
<accession>A0A7C3UR81</accession>
<dbReference type="Pfam" id="PF01618">
    <property type="entry name" value="MotA_ExbB"/>
    <property type="match status" value="1"/>
</dbReference>
<evidence type="ECO:0000259" key="10">
    <source>
        <dbReference type="Pfam" id="PF01618"/>
    </source>
</evidence>
<dbReference type="AlphaFoldDB" id="A0A7C3UR81"/>
<feature type="domain" description="MotA/TolQ/ExbB proton channel" evidence="10">
    <location>
        <begin position="68"/>
        <end position="188"/>
    </location>
</feature>
<dbReference type="PANTHER" id="PTHR30625">
    <property type="entry name" value="PROTEIN TOLQ"/>
    <property type="match status" value="1"/>
</dbReference>
<evidence type="ECO:0000256" key="3">
    <source>
        <dbReference type="ARBA" id="ARBA00022475"/>
    </source>
</evidence>
<evidence type="ECO:0000256" key="6">
    <source>
        <dbReference type="ARBA" id="ARBA00022989"/>
    </source>
</evidence>
<keyword evidence="2 8" id="KW-0813">Transport</keyword>
<keyword evidence="4 9" id="KW-0812">Transmembrane</keyword>
<evidence type="ECO:0000256" key="5">
    <source>
        <dbReference type="ARBA" id="ARBA00022927"/>
    </source>
</evidence>
<evidence type="ECO:0000256" key="9">
    <source>
        <dbReference type="SAM" id="Phobius"/>
    </source>
</evidence>
<protein>
    <submittedName>
        <fullName evidence="11">MotA/TolQ/ExbB proton channel family protein</fullName>
    </submittedName>
</protein>
<keyword evidence="3" id="KW-1003">Cell membrane</keyword>
<dbReference type="PROSITE" id="PS51257">
    <property type="entry name" value="PROKAR_LIPOPROTEIN"/>
    <property type="match status" value="1"/>
</dbReference>
<proteinExistence type="inferred from homology"/>
<gene>
    <name evidence="11" type="ORF">ENX07_05620</name>
</gene>
<feature type="transmembrane region" description="Helical" evidence="9">
    <location>
        <begin position="155"/>
        <end position="176"/>
    </location>
</feature>
<keyword evidence="5 8" id="KW-0653">Protein transport</keyword>
<dbReference type="PANTHER" id="PTHR30625:SF15">
    <property type="entry name" value="BIOPOLYMER TRANSPORT PROTEIN EXBB"/>
    <property type="match status" value="1"/>
</dbReference>
<comment type="caution">
    <text evidence="11">The sequence shown here is derived from an EMBL/GenBank/DDBJ whole genome shotgun (WGS) entry which is preliminary data.</text>
</comment>
<evidence type="ECO:0000256" key="7">
    <source>
        <dbReference type="ARBA" id="ARBA00023136"/>
    </source>
</evidence>